<keyword evidence="2 8" id="KW-0689">Ribosomal protein</keyword>
<evidence type="ECO:0000256" key="3">
    <source>
        <dbReference type="ARBA" id="ARBA00023274"/>
    </source>
</evidence>
<dbReference type="Gene3D" id="3.30.160.810">
    <property type="match status" value="1"/>
</dbReference>
<evidence type="ECO:0000256" key="4">
    <source>
        <dbReference type="ARBA" id="ARBA00035209"/>
    </source>
</evidence>
<dbReference type="GeneID" id="70178827"/>
<comment type="similarity">
    <text evidence="1">Belongs to the universal ribosomal protein uL3 family.</text>
</comment>
<dbReference type="Pfam" id="PF00297">
    <property type="entry name" value="Ribosomal_L3"/>
    <property type="match status" value="1"/>
</dbReference>
<evidence type="ECO:0000256" key="1">
    <source>
        <dbReference type="ARBA" id="ARBA00006540"/>
    </source>
</evidence>
<sequence length="650" mass="71230">MSHCHDEHAGHGDHGHDHGHDHEHDHSDDITPALQHNLYQYINFDAINTMNEEATGSGRAIVQKTWAERLQEEPELASDADEQILMTVPFTGQVKLHAIMLRTSSSDSAPRTLKVFINRDDMDFESAEELRPTQEFELSQTSQVQELPVKRALFGKVQRLTLFFVDNFGDGDEDVTRVSYLGFKGEWMQLGRAPSQILYEAAPNPNDHALKGTSLNQMGSGIGGRAGLLVSSPSCHPRGAEANDGLNETSQFDNHDISTRHQQPPTTGLTLGSVRDRTKEASRKRLALPYHARRPQLGRGQPHSRQWPLLCPRGGRQRHSSEAARHPVLITEHHALLPRTAKRGVQYGWATAPPRSKPNRFNQVSSGIPAPTTGPAAALARTAQSTPLRPGVLAVKKGVSAMFAQGRRIPCTILQLDQVQVVASKTRATNGYWAVQVGCGHKTPGNVTAPQLGYYEAKGIAPKRHLAEFKVRGEEGLLPVGVQLQPDWFKVGQYVDARSNSRGMGFAGGMKRHGFAGQEASHGNSKNHRTIGSNGPSQGGGSRVHPGKKMPGRMGNERVTVQNLEVLKVDNEMGIVVVKGHVAGPKGCIVKIADAIKKPPPAETFIAKARRILLERNEGHEARLQEARVKHLELKDMRRVGAFDQMLATA</sequence>
<dbReference type="FunFam" id="2.40.30.10:FF:000004">
    <property type="entry name" value="50S ribosomal protein L3"/>
    <property type="match status" value="1"/>
</dbReference>
<gene>
    <name evidence="8" type="ORF">B0I36DRAFT_234159</name>
</gene>
<dbReference type="GO" id="GO:0005762">
    <property type="term" value="C:mitochondrial large ribosomal subunit"/>
    <property type="evidence" value="ECO:0007669"/>
    <property type="project" value="TreeGrafter"/>
</dbReference>
<dbReference type="InterPro" id="IPR010400">
    <property type="entry name" value="PITH_dom"/>
</dbReference>
<dbReference type="PANTHER" id="PTHR11229:SF8">
    <property type="entry name" value="LARGE RIBOSOMAL SUBUNIT PROTEIN UL3M"/>
    <property type="match status" value="1"/>
</dbReference>
<reference evidence="8" key="1">
    <citation type="journal article" date="2021" name="Nat. Commun.">
        <title>Genetic determinants of endophytism in the Arabidopsis root mycobiome.</title>
        <authorList>
            <person name="Mesny F."/>
            <person name="Miyauchi S."/>
            <person name="Thiergart T."/>
            <person name="Pickel B."/>
            <person name="Atanasova L."/>
            <person name="Karlsson M."/>
            <person name="Huettel B."/>
            <person name="Barry K.W."/>
            <person name="Haridas S."/>
            <person name="Chen C."/>
            <person name="Bauer D."/>
            <person name="Andreopoulos W."/>
            <person name="Pangilinan J."/>
            <person name="LaButti K."/>
            <person name="Riley R."/>
            <person name="Lipzen A."/>
            <person name="Clum A."/>
            <person name="Drula E."/>
            <person name="Henrissat B."/>
            <person name="Kohler A."/>
            <person name="Grigoriev I.V."/>
            <person name="Martin F.M."/>
            <person name="Hacquard S."/>
        </authorList>
    </citation>
    <scope>NUCLEOTIDE SEQUENCE</scope>
    <source>
        <strain evidence="8">MPI-CAGE-CH-0230</strain>
    </source>
</reference>
<dbReference type="Pfam" id="PF06201">
    <property type="entry name" value="PITH"/>
    <property type="match status" value="1"/>
</dbReference>
<proteinExistence type="inferred from homology"/>
<feature type="region of interest" description="Disordered" evidence="6">
    <location>
        <begin position="1"/>
        <end position="29"/>
    </location>
</feature>
<dbReference type="InterPro" id="IPR000597">
    <property type="entry name" value="Ribosomal_uL3"/>
</dbReference>
<dbReference type="GO" id="GO:0006412">
    <property type="term" value="P:translation"/>
    <property type="evidence" value="ECO:0007669"/>
    <property type="project" value="InterPro"/>
</dbReference>
<dbReference type="InterPro" id="IPR019927">
    <property type="entry name" value="Ribosomal_uL3_bac/org-type"/>
</dbReference>
<evidence type="ECO:0000313" key="9">
    <source>
        <dbReference type="Proteomes" id="UP000756346"/>
    </source>
</evidence>
<dbReference type="PANTHER" id="PTHR11229">
    <property type="entry name" value="50S RIBOSOMAL PROTEIN L3"/>
    <property type="match status" value="1"/>
</dbReference>
<dbReference type="NCBIfam" id="TIGR03625">
    <property type="entry name" value="L3_bact"/>
    <property type="match status" value="1"/>
</dbReference>
<dbReference type="Proteomes" id="UP000756346">
    <property type="component" value="Unassembled WGS sequence"/>
</dbReference>
<feature type="compositionally biased region" description="Polar residues" evidence="6">
    <location>
        <begin position="260"/>
        <end position="270"/>
    </location>
</feature>
<protein>
    <recommendedName>
        <fullName evidence="4">Large ribosomal subunit protein uL3m</fullName>
    </recommendedName>
</protein>
<dbReference type="GO" id="GO:0003735">
    <property type="term" value="F:structural constituent of ribosome"/>
    <property type="evidence" value="ECO:0007669"/>
    <property type="project" value="InterPro"/>
</dbReference>
<dbReference type="EMBL" id="JAGTJQ010000001">
    <property type="protein sequence ID" value="KAH7040720.1"/>
    <property type="molecule type" value="Genomic_DNA"/>
</dbReference>
<feature type="compositionally biased region" description="Basic and acidic residues" evidence="6">
    <location>
        <begin position="274"/>
        <end position="283"/>
    </location>
</feature>
<dbReference type="AlphaFoldDB" id="A0A9P8YKK4"/>
<keyword evidence="9" id="KW-1185">Reference proteome</keyword>
<comment type="caution">
    <text evidence="8">The sequence shown here is derived from an EMBL/GenBank/DDBJ whole genome shotgun (WGS) entry which is preliminary data.</text>
</comment>
<dbReference type="PROSITE" id="PS51532">
    <property type="entry name" value="PITH"/>
    <property type="match status" value="1"/>
</dbReference>
<evidence type="ECO:0000259" key="7">
    <source>
        <dbReference type="PROSITE" id="PS51532"/>
    </source>
</evidence>
<dbReference type="SUPFAM" id="SSF49785">
    <property type="entry name" value="Galactose-binding domain-like"/>
    <property type="match status" value="1"/>
</dbReference>
<feature type="domain" description="PITH" evidence="7">
    <location>
        <begin position="27"/>
        <end position="203"/>
    </location>
</feature>
<dbReference type="RefSeq" id="XP_046018775.1">
    <property type="nucleotide sequence ID" value="XM_046149281.1"/>
</dbReference>
<evidence type="ECO:0000313" key="8">
    <source>
        <dbReference type="EMBL" id="KAH7040720.1"/>
    </source>
</evidence>
<dbReference type="InterPro" id="IPR009000">
    <property type="entry name" value="Transl_B-barrel_sf"/>
</dbReference>
<name>A0A9P8YKK4_9PEZI</name>
<feature type="coiled-coil region" evidence="5">
    <location>
        <begin position="610"/>
        <end position="637"/>
    </location>
</feature>
<dbReference type="InterPro" id="IPR037047">
    <property type="entry name" value="PITH_dom_sf"/>
</dbReference>
<feature type="region of interest" description="Disordered" evidence="6">
    <location>
        <begin position="234"/>
        <end position="284"/>
    </location>
</feature>
<accession>A0A9P8YKK4</accession>
<keyword evidence="3" id="KW-0687">Ribonucleoprotein</keyword>
<keyword evidence="5" id="KW-0175">Coiled coil</keyword>
<dbReference type="Gene3D" id="2.40.30.10">
    <property type="entry name" value="Translation factors"/>
    <property type="match status" value="1"/>
</dbReference>
<dbReference type="FunFam" id="2.60.120.470:FF:000003">
    <property type="entry name" value="DUF1000 domain protein (AFU_orthologue AFUA_1G09230)"/>
    <property type="match status" value="1"/>
</dbReference>
<dbReference type="SUPFAM" id="SSF50447">
    <property type="entry name" value="Translation proteins"/>
    <property type="match status" value="1"/>
</dbReference>
<organism evidence="8 9">
    <name type="scientific">Microdochium trichocladiopsis</name>
    <dbReference type="NCBI Taxonomy" id="1682393"/>
    <lineage>
        <taxon>Eukaryota</taxon>
        <taxon>Fungi</taxon>
        <taxon>Dikarya</taxon>
        <taxon>Ascomycota</taxon>
        <taxon>Pezizomycotina</taxon>
        <taxon>Sordariomycetes</taxon>
        <taxon>Xylariomycetidae</taxon>
        <taxon>Xylariales</taxon>
        <taxon>Microdochiaceae</taxon>
        <taxon>Microdochium</taxon>
    </lineage>
</organism>
<dbReference type="Gene3D" id="2.60.120.470">
    <property type="entry name" value="PITH domain"/>
    <property type="match status" value="1"/>
</dbReference>
<dbReference type="InterPro" id="IPR008979">
    <property type="entry name" value="Galactose-bd-like_sf"/>
</dbReference>
<evidence type="ECO:0000256" key="5">
    <source>
        <dbReference type="SAM" id="Coils"/>
    </source>
</evidence>
<dbReference type="FunFam" id="3.30.160.810:FF:000001">
    <property type="entry name" value="50S ribosomal protein L3"/>
    <property type="match status" value="1"/>
</dbReference>
<evidence type="ECO:0000256" key="6">
    <source>
        <dbReference type="SAM" id="MobiDB-lite"/>
    </source>
</evidence>
<feature type="region of interest" description="Disordered" evidence="6">
    <location>
        <begin position="513"/>
        <end position="554"/>
    </location>
</feature>
<evidence type="ECO:0000256" key="2">
    <source>
        <dbReference type="ARBA" id="ARBA00022980"/>
    </source>
</evidence>
<dbReference type="OrthoDB" id="274683at2759"/>